<comment type="caution">
    <text evidence="1">The sequence shown here is derived from an EMBL/GenBank/DDBJ whole genome shotgun (WGS) entry which is preliminary data.</text>
</comment>
<reference evidence="1 2" key="1">
    <citation type="submission" date="2024-01" db="EMBL/GenBank/DDBJ databases">
        <title>The complete chloroplast genome sequence of Lithospermum erythrorhizon: insights into the phylogenetic relationship among Boraginaceae species and the maternal lineages of purple gromwells.</title>
        <authorList>
            <person name="Okada T."/>
            <person name="Watanabe K."/>
        </authorList>
    </citation>
    <scope>NUCLEOTIDE SEQUENCE [LARGE SCALE GENOMIC DNA]</scope>
</reference>
<accession>A0AAV3PDC0</accession>
<gene>
    <name evidence="1" type="ORF">LIER_08763</name>
</gene>
<proteinExistence type="predicted"/>
<evidence type="ECO:0000313" key="2">
    <source>
        <dbReference type="Proteomes" id="UP001454036"/>
    </source>
</evidence>
<keyword evidence="2" id="KW-1185">Reference proteome</keyword>
<dbReference type="Proteomes" id="UP001454036">
    <property type="component" value="Unassembled WGS sequence"/>
</dbReference>
<name>A0AAV3PDC0_LITER</name>
<sequence length="151" mass="17083">MQNRISTMHNKDGVIVKDFDQVKSIVIDFYKELFATPQEDTSIAATLNKFISDNIEDSDRSFLDQPFTAEEIEGAMLGMKLGETPGPDGFPLEFYKATWSTVREFVVEAVKTFFATCSMPRYFNSTIIALIPKKQEPVHITFLAAIPYINV</sequence>
<protein>
    <submittedName>
        <fullName evidence="1">Uncharacterized protein</fullName>
    </submittedName>
</protein>
<evidence type="ECO:0000313" key="1">
    <source>
        <dbReference type="EMBL" id="GAA0149629.1"/>
    </source>
</evidence>
<dbReference type="AlphaFoldDB" id="A0AAV3PDC0"/>
<dbReference type="EMBL" id="BAABME010001440">
    <property type="protein sequence ID" value="GAA0149629.1"/>
    <property type="molecule type" value="Genomic_DNA"/>
</dbReference>
<organism evidence="1 2">
    <name type="scientific">Lithospermum erythrorhizon</name>
    <name type="common">Purple gromwell</name>
    <name type="synonym">Lithospermum officinale var. erythrorhizon</name>
    <dbReference type="NCBI Taxonomy" id="34254"/>
    <lineage>
        <taxon>Eukaryota</taxon>
        <taxon>Viridiplantae</taxon>
        <taxon>Streptophyta</taxon>
        <taxon>Embryophyta</taxon>
        <taxon>Tracheophyta</taxon>
        <taxon>Spermatophyta</taxon>
        <taxon>Magnoliopsida</taxon>
        <taxon>eudicotyledons</taxon>
        <taxon>Gunneridae</taxon>
        <taxon>Pentapetalae</taxon>
        <taxon>asterids</taxon>
        <taxon>lamiids</taxon>
        <taxon>Boraginales</taxon>
        <taxon>Boraginaceae</taxon>
        <taxon>Boraginoideae</taxon>
        <taxon>Lithospermeae</taxon>
        <taxon>Lithospermum</taxon>
    </lineage>
</organism>